<keyword evidence="1" id="KW-1133">Transmembrane helix</keyword>
<evidence type="ECO:0000313" key="3">
    <source>
        <dbReference type="Proteomes" id="UP000051264"/>
    </source>
</evidence>
<keyword evidence="1" id="KW-0812">Transmembrane</keyword>
<feature type="transmembrane region" description="Helical" evidence="1">
    <location>
        <begin position="56"/>
        <end position="72"/>
    </location>
</feature>
<dbReference type="PANTHER" id="PTHR38446:SF1">
    <property type="entry name" value="BLL0914 PROTEIN"/>
    <property type="match status" value="1"/>
</dbReference>
<feature type="transmembrane region" description="Helical" evidence="1">
    <location>
        <begin position="103"/>
        <end position="121"/>
    </location>
</feature>
<dbReference type="PANTHER" id="PTHR38446">
    <property type="entry name" value="BLL0914 PROTEIN"/>
    <property type="match status" value="1"/>
</dbReference>
<evidence type="ECO:0000313" key="2">
    <source>
        <dbReference type="EMBL" id="KRL58856.1"/>
    </source>
</evidence>
<gene>
    <name evidence="2" type="ORF">FC69_GL000060</name>
</gene>
<dbReference type="STRING" id="1423747.FC69_GL000060"/>
<reference evidence="2 3" key="1">
    <citation type="journal article" date="2015" name="Genome Announc.">
        <title>Expanding the biotechnology potential of lactobacilli through comparative genomics of 213 strains and associated genera.</title>
        <authorList>
            <person name="Sun Z."/>
            <person name="Harris H.M."/>
            <person name="McCann A."/>
            <person name="Guo C."/>
            <person name="Argimon S."/>
            <person name="Zhang W."/>
            <person name="Yang X."/>
            <person name="Jeffery I.B."/>
            <person name="Cooney J.C."/>
            <person name="Kagawa T.F."/>
            <person name="Liu W."/>
            <person name="Song Y."/>
            <person name="Salvetti E."/>
            <person name="Wrobel A."/>
            <person name="Rasinkangas P."/>
            <person name="Parkhill J."/>
            <person name="Rea M.C."/>
            <person name="O'Sullivan O."/>
            <person name="Ritari J."/>
            <person name="Douillard F.P."/>
            <person name="Paul Ross R."/>
            <person name="Yang R."/>
            <person name="Briner A.E."/>
            <person name="Felis G.E."/>
            <person name="de Vos W.M."/>
            <person name="Barrangou R."/>
            <person name="Klaenhammer T.R."/>
            <person name="Caufield P.W."/>
            <person name="Cui Y."/>
            <person name="Zhang H."/>
            <person name="O'Toole P.W."/>
        </authorList>
    </citation>
    <scope>NUCLEOTIDE SEQUENCE [LARGE SCALE GENOMIC DNA]</scope>
    <source>
        <strain evidence="2 3">DSM 14340</strain>
    </source>
</reference>
<sequence length="122" mass="13369">MHLLIVILTCLIAIEHLGIMGIEMFASDQTKANAFDMPLNFVGLPNAKVALGNQGIYNGMLGVTILMANLLFSGQTLMTVLSLLMLYIVIVALYGTFTATKKIFFLQCLPALITLLLILFFK</sequence>
<protein>
    <recommendedName>
        <fullName evidence="4">Integral membrane protein</fullName>
    </recommendedName>
</protein>
<dbReference type="Proteomes" id="UP000051264">
    <property type="component" value="Unassembled WGS sequence"/>
</dbReference>
<dbReference type="AlphaFoldDB" id="A0A0R1RZQ3"/>
<evidence type="ECO:0008006" key="4">
    <source>
        <dbReference type="Google" id="ProtNLM"/>
    </source>
</evidence>
<accession>A0A0R1RZQ3</accession>
<dbReference type="RefSeq" id="WP_025083500.1">
    <property type="nucleotide sequence ID" value="NZ_AZEX01000063.1"/>
</dbReference>
<feature type="transmembrane region" description="Helical" evidence="1">
    <location>
        <begin position="79"/>
        <end position="97"/>
    </location>
</feature>
<dbReference type="PATRIC" id="fig|1423747.3.peg.61"/>
<proteinExistence type="predicted"/>
<organism evidence="2 3">
    <name type="scientific">Latilactobacillus fuchuensis DSM 14340 = JCM 11249</name>
    <dbReference type="NCBI Taxonomy" id="1423747"/>
    <lineage>
        <taxon>Bacteria</taxon>
        <taxon>Bacillati</taxon>
        <taxon>Bacillota</taxon>
        <taxon>Bacilli</taxon>
        <taxon>Lactobacillales</taxon>
        <taxon>Lactobacillaceae</taxon>
        <taxon>Latilactobacillus</taxon>
    </lineage>
</organism>
<keyword evidence="1" id="KW-0472">Membrane</keyword>
<dbReference type="Pfam" id="PF06993">
    <property type="entry name" value="DUF1304"/>
    <property type="match status" value="1"/>
</dbReference>
<comment type="caution">
    <text evidence="2">The sequence shown here is derived from an EMBL/GenBank/DDBJ whole genome shotgun (WGS) entry which is preliminary data.</text>
</comment>
<dbReference type="OrthoDB" id="9803832at2"/>
<dbReference type="eggNOG" id="COG3759">
    <property type="taxonomic scope" value="Bacteria"/>
</dbReference>
<evidence type="ECO:0000256" key="1">
    <source>
        <dbReference type="SAM" id="Phobius"/>
    </source>
</evidence>
<dbReference type="EMBL" id="AZEX01000063">
    <property type="protein sequence ID" value="KRL58856.1"/>
    <property type="molecule type" value="Genomic_DNA"/>
</dbReference>
<dbReference type="InterPro" id="IPR009732">
    <property type="entry name" value="DUF1304"/>
</dbReference>
<name>A0A0R1RZQ3_9LACO</name>